<gene>
    <name evidence="10" type="ORF">HPT30_15310</name>
</gene>
<dbReference type="Gene3D" id="3.30.300.210">
    <property type="entry name" value="Nutrient germinant receptor protein C, domain 3"/>
    <property type="match status" value="1"/>
</dbReference>
<dbReference type="PANTHER" id="PTHR35789">
    <property type="entry name" value="SPORE GERMINATION PROTEIN B3"/>
    <property type="match status" value="1"/>
</dbReference>
<keyword evidence="5" id="KW-0472">Membrane</keyword>
<dbReference type="PANTHER" id="PTHR35789:SF1">
    <property type="entry name" value="SPORE GERMINATION PROTEIN B3"/>
    <property type="match status" value="1"/>
</dbReference>
<comment type="subcellular location">
    <subcellularLocation>
        <location evidence="1">Membrane</location>
        <topology evidence="1">Lipid-anchor</topology>
    </subcellularLocation>
</comment>
<dbReference type="GO" id="GO:0016020">
    <property type="term" value="C:membrane"/>
    <property type="evidence" value="ECO:0007669"/>
    <property type="project" value="UniProtKB-SubCell"/>
</dbReference>
<sequence length="399" mass="44928">MKRITGGILAAVMILVLLTGCWSRRELNELGIVSGIAIDKSDDQYHLSVQVVIPDQVNGRMGKQDTPVAVYKTVAPTLFEAFRKLTETSPRKIYTAHIRTLVLSEEVARDGIAKVIDILVRNPETRPDYYVLIARDVSAENILKVLTPLEKIPAEALFYSLDTSNKVWAPVAAVTVDTLIDQLMTTGMSPVLPGISLLENDSRDTKSEDMRHIDHPVKLGYSGMAVFRNDKLIGWMTKDEGKGYNYIRNTVSSTAGHLKCPDGKYISLEIIRSHTEMKSRLEAGKPVIEISAKVESNIGELECSLNINDPMVLEQLQAAGEQDLENLMRQSVEAVQRRYKVDVFGFGQVIYNAYPKLWKKLEPQWNDEFPHLKVVYKVDAHIRNTGMITNSIERRMKEK</sequence>
<dbReference type="Gene3D" id="6.20.190.10">
    <property type="entry name" value="Nutrient germinant receptor protein C, domain 1"/>
    <property type="match status" value="1"/>
</dbReference>
<comment type="caution">
    <text evidence="10">The sequence shown here is derived from an EMBL/GenBank/DDBJ whole genome shotgun (WGS) entry which is preliminary data.</text>
</comment>
<keyword evidence="11" id="KW-1185">Reference proteome</keyword>
<dbReference type="RefSeq" id="WP_175372213.1">
    <property type="nucleotide sequence ID" value="NZ_JABWCS010000210.1"/>
</dbReference>
<comment type="similarity">
    <text evidence="2">Belongs to the GerABKC lipoprotein family.</text>
</comment>
<evidence type="ECO:0000313" key="10">
    <source>
        <dbReference type="EMBL" id="NUU61711.1"/>
    </source>
</evidence>
<dbReference type="InterPro" id="IPR057336">
    <property type="entry name" value="GerAC_N"/>
</dbReference>
<name>A0A850EUW7_9BACL</name>
<evidence type="ECO:0000256" key="6">
    <source>
        <dbReference type="ARBA" id="ARBA00023139"/>
    </source>
</evidence>
<keyword evidence="6" id="KW-0564">Palmitate</keyword>
<dbReference type="InterPro" id="IPR038501">
    <property type="entry name" value="Spore_GerAC_C_sf"/>
</dbReference>
<reference evidence="10" key="1">
    <citation type="submission" date="2020-06" db="EMBL/GenBank/DDBJ databases">
        <title>Paenibacillus sp. nov., isolated from soil.</title>
        <authorList>
            <person name="Seo Y.L."/>
        </authorList>
    </citation>
    <scope>NUCLEOTIDE SEQUENCE [LARGE SCALE GENOMIC DNA]</scope>
    <source>
        <strain evidence="10">JW14</strain>
    </source>
</reference>
<organism evidence="10 11">
    <name type="scientific">Paenibacillus agri</name>
    <dbReference type="NCBI Taxonomy" id="2744309"/>
    <lineage>
        <taxon>Bacteria</taxon>
        <taxon>Bacillati</taxon>
        <taxon>Bacillota</taxon>
        <taxon>Bacilli</taxon>
        <taxon>Bacillales</taxon>
        <taxon>Paenibacillaceae</taxon>
        <taxon>Paenibacillus</taxon>
    </lineage>
</organism>
<dbReference type="GO" id="GO:0009847">
    <property type="term" value="P:spore germination"/>
    <property type="evidence" value="ECO:0007669"/>
    <property type="project" value="InterPro"/>
</dbReference>
<dbReference type="PROSITE" id="PS51257">
    <property type="entry name" value="PROKAR_LIPOPROTEIN"/>
    <property type="match status" value="1"/>
</dbReference>
<dbReference type="NCBIfam" id="TIGR02887">
    <property type="entry name" value="spore_ger_x_C"/>
    <property type="match status" value="1"/>
</dbReference>
<dbReference type="EMBL" id="JABWCS010000210">
    <property type="protein sequence ID" value="NUU61711.1"/>
    <property type="molecule type" value="Genomic_DNA"/>
</dbReference>
<evidence type="ECO:0000256" key="4">
    <source>
        <dbReference type="ARBA" id="ARBA00022729"/>
    </source>
</evidence>
<accession>A0A850EUW7</accession>
<dbReference type="InterPro" id="IPR046953">
    <property type="entry name" value="Spore_GerAC-like_C"/>
</dbReference>
<evidence type="ECO:0000256" key="5">
    <source>
        <dbReference type="ARBA" id="ARBA00023136"/>
    </source>
</evidence>
<evidence type="ECO:0000256" key="3">
    <source>
        <dbReference type="ARBA" id="ARBA00022544"/>
    </source>
</evidence>
<dbReference type="AlphaFoldDB" id="A0A850EUW7"/>
<keyword evidence="4" id="KW-0732">Signal</keyword>
<dbReference type="Pfam" id="PF25198">
    <property type="entry name" value="Spore_GerAC_N"/>
    <property type="match status" value="1"/>
</dbReference>
<keyword evidence="3" id="KW-0309">Germination</keyword>
<evidence type="ECO:0000256" key="2">
    <source>
        <dbReference type="ARBA" id="ARBA00007886"/>
    </source>
</evidence>
<evidence type="ECO:0000259" key="8">
    <source>
        <dbReference type="Pfam" id="PF05504"/>
    </source>
</evidence>
<feature type="domain" description="Spore germination GerAC-like C-terminal" evidence="8">
    <location>
        <begin position="222"/>
        <end position="386"/>
    </location>
</feature>
<dbReference type="Proteomes" id="UP000564806">
    <property type="component" value="Unassembled WGS sequence"/>
</dbReference>
<keyword evidence="7" id="KW-0449">Lipoprotein</keyword>
<protein>
    <submittedName>
        <fullName evidence="10">Ger(X)C family spore germination protein</fullName>
    </submittedName>
</protein>
<evidence type="ECO:0000256" key="1">
    <source>
        <dbReference type="ARBA" id="ARBA00004635"/>
    </source>
</evidence>
<dbReference type="Pfam" id="PF05504">
    <property type="entry name" value="Spore_GerAC"/>
    <property type="match status" value="1"/>
</dbReference>
<evidence type="ECO:0000259" key="9">
    <source>
        <dbReference type="Pfam" id="PF25198"/>
    </source>
</evidence>
<dbReference type="InterPro" id="IPR008844">
    <property type="entry name" value="Spore_GerAC-like"/>
</dbReference>
<proteinExistence type="inferred from homology"/>
<evidence type="ECO:0000256" key="7">
    <source>
        <dbReference type="ARBA" id="ARBA00023288"/>
    </source>
</evidence>
<evidence type="ECO:0000313" key="11">
    <source>
        <dbReference type="Proteomes" id="UP000564806"/>
    </source>
</evidence>
<feature type="domain" description="Spore germination protein N-terminal" evidence="9">
    <location>
        <begin position="24"/>
        <end position="196"/>
    </location>
</feature>